<name>A0ABU9GRI2_9GAMM</name>
<dbReference type="EMBL" id="JBAKAZ010000035">
    <property type="protein sequence ID" value="MEL0629938.1"/>
    <property type="molecule type" value="Genomic_DNA"/>
</dbReference>
<dbReference type="Proteomes" id="UP001369082">
    <property type="component" value="Unassembled WGS sequence"/>
</dbReference>
<protein>
    <submittedName>
        <fullName evidence="2">XRE family transcriptional regulator</fullName>
    </submittedName>
</protein>
<dbReference type="InterPro" id="IPR039554">
    <property type="entry name" value="HigA2-like_HTH"/>
</dbReference>
<proteinExistence type="predicted"/>
<comment type="caution">
    <text evidence="2">The sequence shown here is derived from an EMBL/GenBank/DDBJ whole genome shotgun (WGS) entry which is preliminary data.</text>
</comment>
<feature type="domain" description="HigA2-like helix-turn-helix" evidence="1">
    <location>
        <begin position="10"/>
        <end position="74"/>
    </location>
</feature>
<organism evidence="2 3">
    <name type="scientific">Psychromonas aquatilis</name>
    <dbReference type="NCBI Taxonomy" id="2005072"/>
    <lineage>
        <taxon>Bacteria</taxon>
        <taxon>Pseudomonadati</taxon>
        <taxon>Pseudomonadota</taxon>
        <taxon>Gammaproteobacteria</taxon>
        <taxon>Alteromonadales</taxon>
        <taxon>Psychromonadaceae</taxon>
        <taxon>Psychromonas</taxon>
    </lineage>
</organism>
<accession>A0ABU9GRI2</accession>
<evidence type="ECO:0000259" key="1">
    <source>
        <dbReference type="Pfam" id="PF13744"/>
    </source>
</evidence>
<keyword evidence="3" id="KW-1185">Reference proteome</keyword>
<dbReference type="SUPFAM" id="SSF47413">
    <property type="entry name" value="lambda repressor-like DNA-binding domains"/>
    <property type="match status" value="1"/>
</dbReference>
<sequence>MKGNDTYNNINRNKELMKEISKIISKYKINQNDVAKLLGIKQARVSNLLDYKKHYDKFSMSKLFEYLDLLGESVNFYSENNSNSKLRITIVNNIRKKREDNLLKLKK</sequence>
<reference evidence="2 3" key="1">
    <citation type="submission" date="2024-02" db="EMBL/GenBank/DDBJ databases">
        <title>Bacteria isolated from the canopy kelp, Nereocystis luetkeana.</title>
        <authorList>
            <person name="Pfister C.A."/>
            <person name="Younker I.T."/>
            <person name="Light S.H."/>
        </authorList>
    </citation>
    <scope>NUCLEOTIDE SEQUENCE [LARGE SCALE GENOMIC DNA]</scope>
    <source>
        <strain evidence="2 3">TI.1.05</strain>
    </source>
</reference>
<dbReference type="Pfam" id="PF13744">
    <property type="entry name" value="HTH_37"/>
    <property type="match status" value="1"/>
</dbReference>
<dbReference type="Gene3D" id="1.10.260.40">
    <property type="entry name" value="lambda repressor-like DNA-binding domains"/>
    <property type="match status" value="1"/>
</dbReference>
<evidence type="ECO:0000313" key="3">
    <source>
        <dbReference type="Proteomes" id="UP001369082"/>
    </source>
</evidence>
<gene>
    <name evidence="2" type="ORF">V6256_10010</name>
</gene>
<dbReference type="RefSeq" id="WP_341598071.1">
    <property type="nucleotide sequence ID" value="NZ_JBAKAZ010000035.1"/>
</dbReference>
<dbReference type="InterPro" id="IPR010982">
    <property type="entry name" value="Lambda_DNA-bd_dom_sf"/>
</dbReference>
<evidence type="ECO:0000313" key="2">
    <source>
        <dbReference type="EMBL" id="MEL0629938.1"/>
    </source>
</evidence>